<sequence length="399" mass="44923">MILDLGPVSYLDCVVFCILLAPQLIWRVGFLDTAFCVLQALPFLLVQLPIAFVRDRYLVRRGSQPRFIQKASVFEDIVVRCVRYAFANIPPRIGRVFFLKHVSLPFLRFRMIRHGYWRSPICWREHRERGLKGIWLVRRPLDEVDFVLYYAHGGGFALGSPHFYLEFLLTWLSVLSLSGYKNPAIFALEYTLVPGASFPAQVQETIQGYEHVLTVARDPSIVCVSGDSAGATLVLSLLLHLGSNEASREGTRDRSRLRKPALTLLISPWMTLVSIRHENTASDFLGVQPLHQYGTSFAGTKISVDNPLASPGCCKDESWWKRSSPSKGMVINYGQDELLARDIEDSIKVLRHAGVNVGSRCEPGGIHAWPVASIFLSSSRDERLRALKAMTADIRQRVP</sequence>
<dbReference type="EMBL" id="JAULSO010000005">
    <property type="protein sequence ID" value="KAK3682709.1"/>
    <property type="molecule type" value="Genomic_DNA"/>
</dbReference>
<comment type="caution">
    <text evidence="5">The sequence shown here is derived from an EMBL/GenBank/DDBJ whole genome shotgun (WGS) entry which is preliminary data.</text>
</comment>
<evidence type="ECO:0000256" key="1">
    <source>
        <dbReference type="ARBA" id="ARBA00010515"/>
    </source>
</evidence>
<accession>A0AAE0X1X3</accession>
<dbReference type="GO" id="GO:0016787">
    <property type="term" value="F:hydrolase activity"/>
    <property type="evidence" value="ECO:0007669"/>
    <property type="project" value="UniProtKB-KW"/>
</dbReference>
<dbReference type="InterPro" id="IPR050300">
    <property type="entry name" value="GDXG_lipolytic_enzyme"/>
</dbReference>
<dbReference type="InterPro" id="IPR033140">
    <property type="entry name" value="Lipase_GDXG_put_SER_AS"/>
</dbReference>
<comment type="similarity">
    <text evidence="1">Belongs to the 'GDXG' lipolytic enzyme family.</text>
</comment>
<organism evidence="5 6">
    <name type="scientific">Podospora appendiculata</name>
    <dbReference type="NCBI Taxonomy" id="314037"/>
    <lineage>
        <taxon>Eukaryota</taxon>
        <taxon>Fungi</taxon>
        <taxon>Dikarya</taxon>
        <taxon>Ascomycota</taxon>
        <taxon>Pezizomycotina</taxon>
        <taxon>Sordariomycetes</taxon>
        <taxon>Sordariomycetidae</taxon>
        <taxon>Sordariales</taxon>
        <taxon>Podosporaceae</taxon>
        <taxon>Podospora</taxon>
    </lineage>
</organism>
<dbReference type="PANTHER" id="PTHR48081">
    <property type="entry name" value="AB HYDROLASE SUPERFAMILY PROTEIN C4A8.06C"/>
    <property type="match status" value="1"/>
</dbReference>
<evidence type="ECO:0000256" key="2">
    <source>
        <dbReference type="ARBA" id="ARBA00022801"/>
    </source>
</evidence>
<dbReference type="Proteomes" id="UP001270362">
    <property type="component" value="Unassembled WGS sequence"/>
</dbReference>
<dbReference type="SUPFAM" id="SSF53474">
    <property type="entry name" value="alpha/beta-Hydrolases"/>
    <property type="match status" value="1"/>
</dbReference>
<evidence type="ECO:0000313" key="5">
    <source>
        <dbReference type="EMBL" id="KAK3682709.1"/>
    </source>
</evidence>
<reference evidence="5" key="2">
    <citation type="submission" date="2023-06" db="EMBL/GenBank/DDBJ databases">
        <authorList>
            <consortium name="Lawrence Berkeley National Laboratory"/>
            <person name="Haridas S."/>
            <person name="Hensen N."/>
            <person name="Bonometti L."/>
            <person name="Westerberg I."/>
            <person name="Brannstrom I.O."/>
            <person name="Guillou S."/>
            <person name="Cros-Aarteil S."/>
            <person name="Calhoun S."/>
            <person name="Kuo A."/>
            <person name="Mondo S."/>
            <person name="Pangilinan J."/>
            <person name="Riley R."/>
            <person name="Labutti K."/>
            <person name="Andreopoulos B."/>
            <person name="Lipzen A."/>
            <person name="Chen C."/>
            <person name="Yanf M."/>
            <person name="Daum C."/>
            <person name="Ng V."/>
            <person name="Clum A."/>
            <person name="Steindorff A."/>
            <person name="Ohm R."/>
            <person name="Martin F."/>
            <person name="Silar P."/>
            <person name="Natvig D."/>
            <person name="Lalanne C."/>
            <person name="Gautier V."/>
            <person name="Ament-Velasquez S.L."/>
            <person name="Kruys A."/>
            <person name="Hutchinson M.I."/>
            <person name="Powell A.J."/>
            <person name="Barry K."/>
            <person name="Miller A.N."/>
            <person name="Grigoriev I.V."/>
            <person name="Debuchy R."/>
            <person name="Gladieux P."/>
            <person name="Thoren M.H."/>
            <person name="Johannesson H."/>
        </authorList>
    </citation>
    <scope>NUCLEOTIDE SEQUENCE</scope>
    <source>
        <strain evidence="5">CBS 314.62</strain>
    </source>
</reference>
<gene>
    <name evidence="5" type="ORF">B0T22DRAFT_292519</name>
</gene>
<dbReference type="PANTHER" id="PTHR48081:SF2">
    <property type="entry name" value="ALPHA_BETA-HYDROLASE"/>
    <property type="match status" value="1"/>
</dbReference>
<feature type="domain" description="Alpha/beta hydrolase fold-3" evidence="4">
    <location>
        <begin position="149"/>
        <end position="369"/>
    </location>
</feature>
<dbReference type="InterPro" id="IPR013094">
    <property type="entry name" value="AB_hydrolase_3"/>
</dbReference>
<name>A0AAE0X1X3_9PEZI</name>
<evidence type="ECO:0000259" key="4">
    <source>
        <dbReference type="Pfam" id="PF07859"/>
    </source>
</evidence>
<evidence type="ECO:0000313" key="6">
    <source>
        <dbReference type="Proteomes" id="UP001270362"/>
    </source>
</evidence>
<dbReference type="Gene3D" id="3.40.50.1820">
    <property type="entry name" value="alpha/beta hydrolase"/>
    <property type="match status" value="1"/>
</dbReference>
<proteinExistence type="inferred from homology"/>
<dbReference type="InterPro" id="IPR029058">
    <property type="entry name" value="AB_hydrolase_fold"/>
</dbReference>
<evidence type="ECO:0000256" key="3">
    <source>
        <dbReference type="PROSITE-ProRule" id="PRU10038"/>
    </source>
</evidence>
<dbReference type="Pfam" id="PF07859">
    <property type="entry name" value="Abhydrolase_3"/>
    <property type="match status" value="1"/>
</dbReference>
<feature type="active site" evidence="3">
    <location>
        <position position="228"/>
    </location>
</feature>
<reference evidence="5" key="1">
    <citation type="journal article" date="2023" name="Mol. Phylogenet. Evol.">
        <title>Genome-scale phylogeny and comparative genomics of the fungal order Sordariales.</title>
        <authorList>
            <person name="Hensen N."/>
            <person name="Bonometti L."/>
            <person name="Westerberg I."/>
            <person name="Brannstrom I.O."/>
            <person name="Guillou S."/>
            <person name="Cros-Aarteil S."/>
            <person name="Calhoun S."/>
            <person name="Haridas S."/>
            <person name="Kuo A."/>
            <person name="Mondo S."/>
            <person name="Pangilinan J."/>
            <person name="Riley R."/>
            <person name="LaButti K."/>
            <person name="Andreopoulos B."/>
            <person name="Lipzen A."/>
            <person name="Chen C."/>
            <person name="Yan M."/>
            <person name="Daum C."/>
            <person name="Ng V."/>
            <person name="Clum A."/>
            <person name="Steindorff A."/>
            <person name="Ohm R.A."/>
            <person name="Martin F."/>
            <person name="Silar P."/>
            <person name="Natvig D.O."/>
            <person name="Lalanne C."/>
            <person name="Gautier V."/>
            <person name="Ament-Velasquez S.L."/>
            <person name="Kruys A."/>
            <person name="Hutchinson M.I."/>
            <person name="Powell A.J."/>
            <person name="Barry K."/>
            <person name="Miller A.N."/>
            <person name="Grigoriev I.V."/>
            <person name="Debuchy R."/>
            <person name="Gladieux P."/>
            <person name="Hiltunen Thoren M."/>
            <person name="Johannesson H."/>
        </authorList>
    </citation>
    <scope>NUCLEOTIDE SEQUENCE</scope>
    <source>
        <strain evidence="5">CBS 314.62</strain>
    </source>
</reference>
<keyword evidence="2 5" id="KW-0378">Hydrolase</keyword>
<protein>
    <submittedName>
        <fullName evidence="5">Alpha/Beta hydrolase protein</fullName>
    </submittedName>
</protein>
<dbReference type="AlphaFoldDB" id="A0AAE0X1X3"/>
<dbReference type="PROSITE" id="PS01174">
    <property type="entry name" value="LIPASE_GDXG_SER"/>
    <property type="match status" value="1"/>
</dbReference>
<keyword evidence="6" id="KW-1185">Reference proteome</keyword>